<keyword evidence="4" id="KW-1185">Reference proteome</keyword>
<dbReference type="PANTHER" id="PTHR38462">
    <property type="entry name" value="EXONUCLEASE-LIKE PROTEIN"/>
    <property type="match status" value="1"/>
</dbReference>
<dbReference type="Proteomes" id="UP000515873">
    <property type="component" value="Chromosome"/>
</dbReference>
<dbReference type="RefSeq" id="WP_187055280.1">
    <property type="nucleotide sequence ID" value="NZ_CP060412.1"/>
</dbReference>
<feature type="region of interest" description="Disordered" evidence="1">
    <location>
        <begin position="12"/>
        <end position="35"/>
    </location>
</feature>
<organism evidence="3 4">
    <name type="scientific">Dyella telluris</name>
    <dbReference type="NCBI Taxonomy" id="2763498"/>
    <lineage>
        <taxon>Bacteria</taxon>
        <taxon>Pseudomonadati</taxon>
        <taxon>Pseudomonadota</taxon>
        <taxon>Gammaproteobacteria</taxon>
        <taxon>Lysobacterales</taxon>
        <taxon>Rhodanobacteraceae</taxon>
        <taxon>Dyella</taxon>
    </lineage>
</organism>
<gene>
    <name evidence="3" type="ORF">H8F01_11590</name>
</gene>
<accession>A0A7G8PZ31</accession>
<name>A0A7G8PZ31_9GAMM</name>
<dbReference type="InterPro" id="IPR038720">
    <property type="entry name" value="YprB_RNase_H-like_dom"/>
</dbReference>
<dbReference type="EMBL" id="CP060412">
    <property type="protein sequence ID" value="QNJ99788.1"/>
    <property type="molecule type" value="Genomic_DNA"/>
</dbReference>
<evidence type="ECO:0000313" key="3">
    <source>
        <dbReference type="EMBL" id="QNJ99788.1"/>
    </source>
</evidence>
<dbReference type="AlphaFoldDB" id="A0A7G8PZ31"/>
<proteinExistence type="predicted"/>
<dbReference type="PANTHER" id="PTHR38462:SF1">
    <property type="entry name" value="YPRB RIBONUCLEASE H-LIKE DOMAIN-CONTAINING PROTEIN"/>
    <property type="match status" value="1"/>
</dbReference>
<evidence type="ECO:0000313" key="4">
    <source>
        <dbReference type="Proteomes" id="UP000515873"/>
    </source>
</evidence>
<evidence type="ECO:0000256" key="1">
    <source>
        <dbReference type="SAM" id="MobiDB-lite"/>
    </source>
</evidence>
<protein>
    <submittedName>
        <fullName evidence="3">Ribonuclease H-like domain-containing protein</fullName>
    </submittedName>
</protein>
<sequence>MSALADKLRGLRRQAGVLPPAPAPVPTPAPARQRPALPDNIAQLLGIRQRVQGSPPRRKAVVDPASLPGVTIAPGLQLCEARSAWPPAPPAFHAGFARIDEVIDPTRLFLFDTETTGLAGGTGTRAFMIGVGDWHEGGFRERQLLITTLAGEAAMLECFATWLRPDAVLVSYNGKSYDAPLLKTRFRLQQRTCPLEGLAHIDLLHPVRRRWRGAWENCRLATAERKLLQVVREDDLPGSEAPAAWLGFLRGGPTAPLHQVARHNSQDLRSLGGILHRFAAHDDSVMAP</sequence>
<reference evidence="3 4" key="1">
    <citation type="submission" date="2020-08" db="EMBL/GenBank/DDBJ databases">
        <title>Dyella sp. G9 isolated from forest soil.</title>
        <authorList>
            <person name="Fu J."/>
            <person name="Qiu L."/>
        </authorList>
    </citation>
    <scope>NUCLEOTIDE SEQUENCE [LARGE SCALE GENOMIC DNA]</scope>
    <source>
        <strain evidence="3 4">G9</strain>
    </source>
</reference>
<dbReference type="KEGG" id="dtl:H8F01_11590"/>
<dbReference type="SUPFAM" id="SSF53098">
    <property type="entry name" value="Ribonuclease H-like"/>
    <property type="match status" value="1"/>
</dbReference>
<evidence type="ECO:0000259" key="2">
    <source>
        <dbReference type="Pfam" id="PF13482"/>
    </source>
</evidence>
<dbReference type="Gene3D" id="3.30.420.10">
    <property type="entry name" value="Ribonuclease H-like superfamily/Ribonuclease H"/>
    <property type="match status" value="1"/>
</dbReference>
<dbReference type="InterPro" id="IPR012337">
    <property type="entry name" value="RNaseH-like_sf"/>
</dbReference>
<feature type="domain" description="YprB ribonuclease H-like" evidence="2">
    <location>
        <begin position="111"/>
        <end position="272"/>
    </location>
</feature>
<dbReference type="InterPro" id="IPR036397">
    <property type="entry name" value="RNaseH_sf"/>
</dbReference>
<feature type="compositionally biased region" description="Pro residues" evidence="1">
    <location>
        <begin position="19"/>
        <end position="29"/>
    </location>
</feature>
<dbReference type="Pfam" id="PF13482">
    <property type="entry name" value="RNase_H_2"/>
    <property type="match status" value="1"/>
</dbReference>
<dbReference type="GO" id="GO:0003676">
    <property type="term" value="F:nucleic acid binding"/>
    <property type="evidence" value="ECO:0007669"/>
    <property type="project" value="InterPro"/>
</dbReference>